<dbReference type="RefSeq" id="WP_156890787.1">
    <property type="nucleotide sequence ID" value="NZ_JACIFX010000007.1"/>
</dbReference>
<comment type="caution">
    <text evidence="1">The sequence shown here is derived from an EMBL/GenBank/DDBJ whole genome shotgun (WGS) entry which is preliminary data.</text>
</comment>
<reference evidence="1 2" key="1">
    <citation type="submission" date="2020-08" db="EMBL/GenBank/DDBJ databases">
        <title>Genomic Encyclopedia of Type Strains, Phase IV (KMG-V): Genome sequencing to study the core and pangenomes of soil and plant-associated prokaryotes.</title>
        <authorList>
            <person name="Whitman W."/>
        </authorList>
    </citation>
    <scope>NUCLEOTIDE SEQUENCE [LARGE SCALE GENOMIC DNA]</scope>
    <source>
        <strain evidence="1 2">SEMIA 4087</strain>
    </source>
</reference>
<protein>
    <submittedName>
        <fullName evidence="1">Uncharacterized protein</fullName>
    </submittedName>
</protein>
<sequence length="74" mass="8664">MRPPAFQALVDQTLASRQQFGECRVSIENQQFSKISMLEWRRSPQFGPPLRREVDFEADLGSHNRKIESFPDQK</sequence>
<evidence type="ECO:0000313" key="1">
    <source>
        <dbReference type="EMBL" id="MBB4231305.1"/>
    </source>
</evidence>
<dbReference type="Proteomes" id="UP000551353">
    <property type="component" value="Unassembled WGS sequence"/>
</dbReference>
<gene>
    <name evidence="1" type="ORF">GGD56_005177</name>
</gene>
<organism evidence="1 2">
    <name type="scientific">Rhizobium mongolense</name>
    <dbReference type="NCBI Taxonomy" id="57676"/>
    <lineage>
        <taxon>Bacteria</taxon>
        <taxon>Pseudomonadati</taxon>
        <taxon>Pseudomonadota</taxon>
        <taxon>Alphaproteobacteria</taxon>
        <taxon>Hyphomicrobiales</taxon>
        <taxon>Rhizobiaceae</taxon>
        <taxon>Rhizobium/Agrobacterium group</taxon>
        <taxon>Rhizobium</taxon>
    </lineage>
</organism>
<proteinExistence type="predicted"/>
<name>A0ABR6IUE6_9HYPH</name>
<keyword evidence="2" id="KW-1185">Reference proteome</keyword>
<accession>A0ABR6IUE6</accession>
<evidence type="ECO:0000313" key="2">
    <source>
        <dbReference type="Proteomes" id="UP000551353"/>
    </source>
</evidence>
<dbReference type="EMBL" id="JACIFX010000007">
    <property type="protein sequence ID" value="MBB4231305.1"/>
    <property type="molecule type" value="Genomic_DNA"/>
</dbReference>